<feature type="compositionally biased region" description="Basic residues" evidence="1">
    <location>
        <begin position="36"/>
        <end position="47"/>
    </location>
</feature>
<reference evidence="2 3" key="1">
    <citation type="journal article" date="2019" name="Mol. Biol. Evol.">
        <title>Blast fungal genomes show frequent chromosomal changes, gene gains and losses, and effector gene turnover.</title>
        <authorList>
            <person name="Gomez Luciano L.B."/>
            <person name="Jason Tsai I."/>
            <person name="Chuma I."/>
            <person name="Tosa Y."/>
            <person name="Chen Y.H."/>
            <person name="Li J.Y."/>
            <person name="Li M.Y."/>
            <person name="Jade Lu M.Y."/>
            <person name="Nakayashiki H."/>
            <person name="Li W.H."/>
        </authorList>
    </citation>
    <scope>NUCLEOTIDE SEQUENCE [LARGE SCALE GENOMIC DNA]</scope>
    <source>
        <strain evidence="2">MZ5-1-6</strain>
    </source>
</reference>
<proteinExistence type="predicted"/>
<sequence>MHDRHSSLRCMHTVVTQTFRQLAAKKIANPQSSRHPEKKKSKVSYRD</sequence>
<protein>
    <submittedName>
        <fullName evidence="2">Uncharacterized protein</fullName>
    </submittedName>
</protein>
<dbReference type="Proteomes" id="UP000294847">
    <property type="component" value="Chromosome 5"/>
</dbReference>
<evidence type="ECO:0000313" key="3">
    <source>
        <dbReference type="Proteomes" id="UP000294847"/>
    </source>
</evidence>
<organism evidence="2 3">
    <name type="scientific">Pyricularia oryzae</name>
    <name type="common">Rice blast fungus</name>
    <name type="synonym">Magnaporthe oryzae</name>
    <dbReference type="NCBI Taxonomy" id="318829"/>
    <lineage>
        <taxon>Eukaryota</taxon>
        <taxon>Fungi</taxon>
        <taxon>Dikarya</taxon>
        <taxon>Ascomycota</taxon>
        <taxon>Pezizomycotina</taxon>
        <taxon>Sordariomycetes</taxon>
        <taxon>Sordariomycetidae</taxon>
        <taxon>Magnaporthales</taxon>
        <taxon>Pyriculariaceae</taxon>
        <taxon>Pyricularia</taxon>
    </lineage>
</organism>
<dbReference type="EMBL" id="CP034208">
    <property type="protein sequence ID" value="QBZ62441.1"/>
    <property type="molecule type" value="Genomic_DNA"/>
</dbReference>
<evidence type="ECO:0000313" key="2">
    <source>
        <dbReference type="EMBL" id="QBZ62441.1"/>
    </source>
</evidence>
<dbReference type="AlphaFoldDB" id="A0A4P7NK23"/>
<feature type="region of interest" description="Disordered" evidence="1">
    <location>
        <begin position="26"/>
        <end position="47"/>
    </location>
</feature>
<gene>
    <name evidence="2" type="ORF">PoMZ_11322</name>
</gene>
<evidence type="ECO:0000256" key="1">
    <source>
        <dbReference type="SAM" id="MobiDB-lite"/>
    </source>
</evidence>
<name>A0A4P7NK23_PYROR</name>
<accession>A0A4P7NK23</accession>